<dbReference type="EMBL" id="WKKF01000012">
    <property type="protein sequence ID" value="MRX56467.1"/>
    <property type="molecule type" value="Genomic_DNA"/>
</dbReference>
<proteinExistence type="predicted"/>
<keyword evidence="1" id="KW-1133">Transmembrane helix</keyword>
<evidence type="ECO:0000313" key="3">
    <source>
        <dbReference type="Proteomes" id="UP000441585"/>
    </source>
</evidence>
<accession>A0A6I2MH64</accession>
<keyword evidence="1" id="KW-0472">Membrane</keyword>
<comment type="caution">
    <text evidence="2">The sequence shown here is derived from an EMBL/GenBank/DDBJ whole genome shotgun (WGS) entry which is preliminary data.</text>
</comment>
<sequence>MAFIMATGVGFLLFAKALNYAPSLTAVTLALAAGWGTVAWFLGRGIGILMIFQGRFTRLKKALLKNSVRKRKN</sequence>
<dbReference type="Proteomes" id="UP000441585">
    <property type="component" value="Unassembled WGS sequence"/>
</dbReference>
<evidence type="ECO:0000313" key="2">
    <source>
        <dbReference type="EMBL" id="MRX56467.1"/>
    </source>
</evidence>
<dbReference type="AlphaFoldDB" id="A0A6I2MH64"/>
<protein>
    <submittedName>
        <fullName evidence="2">Uncharacterized protein</fullName>
    </submittedName>
</protein>
<reference evidence="2 3" key="1">
    <citation type="submission" date="2019-11" db="EMBL/GenBank/DDBJ databases">
        <title>Bacillus idriensis genome.</title>
        <authorList>
            <person name="Konopka E.N."/>
            <person name="Newman J.D."/>
        </authorList>
    </citation>
    <scope>NUCLEOTIDE SEQUENCE [LARGE SCALE GENOMIC DNA]</scope>
    <source>
        <strain evidence="2 3">DSM 19097</strain>
    </source>
</reference>
<gene>
    <name evidence="2" type="ORF">GJU41_21140</name>
</gene>
<organism evidence="2 3">
    <name type="scientific">Metabacillus idriensis</name>
    <dbReference type="NCBI Taxonomy" id="324768"/>
    <lineage>
        <taxon>Bacteria</taxon>
        <taxon>Bacillati</taxon>
        <taxon>Bacillota</taxon>
        <taxon>Bacilli</taxon>
        <taxon>Bacillales</taxon>
        <taxon>Bacillaceae</taxon>
        <taxon>Metabacillus</taxon>
    </lineage>
</organism>
<keyword evidence="3" id="KW-1185">Reference proteome</keyword>
<dbReference type="RefSeq" id="WP_139149039.1">
    <property type="nucleotide sequence ID" value="NZ_CAJGAA010000005.1"/>
</dbReference>
<evidence type="ECO:0000256" key="1">
    <source>
        <dbReference type="SAM" id="Phobius"/>
    </source>
</evidence>
<name>A0A6I2MH64_9BACI</name>
<feature type="transmembrane region" description="Helical" evidence="1">
    <location>
        <begin position="27"/>
        <end position="52"/>
    </location>
</feature>
<keyword evidence="1" id="KW-0812">Transmembrane</keyword>